<dbReference type="STRING" id="1664069.BGLY_1486"/>
<dbReference type="EMBL" id="JARRTL010000062">
    <property type="protein sequence ID" value="MEC0488032.1"/>
    <property type="molecule type" value="Genomic_DNA"/>
</dbReference>
<keyword evidence="4" id="KW-1185">Reference proteome</keyword>
<evidence type="ECO:0000313" key="1">
    <source>
        <dbReference type="EMBL" id="KRT93745.1"/>
    </source>
</evidence>
<gene>
    <name evidence="1" type="ORF">AB447_217130</name>
    <name evidence="2" type="ORF">P8828_25140</name>
</gene>
<dbReference type="OrthoDB" id="2920756at2"/>
<evidence type="ECO:0000313" key="3">
    <source>
        <dbReference type="Proteomes" id="UP000036168"/>
    </source>
</evidence>
<organism evidence="1 3">
    <name type="scientific">Bacillus glycinifermentans</name>
    <dbReference type="NCBI Taxonomy" id="1664069"/>
    <lineage>
        <taxon>Bacteria</taxon>
        <taxon>Bacillati</taxon>
        <taxon>Bacillota</taxon>
        <taxon>Bacilli</taxon>
        <taxon>Bacillales</taxon>
        <taxon>Bacillaceae</taxon>
        <taxon>Bacillus</taxon>
    </lineage>
</organism>
<reference evidence="2 4" key="3">
    <citation type="submission" date="2023-03" db="EMBL/GenBank/DDBJ databases">
        <title>Agriculturally important microbes genome sequencing.</title>
        <authorList>
            <person name="Dunlap C."/>
        </authorList>
    </citation>
    <scope>NUCLEOTIDE SEQUENCE [LARGE SCALE GENOMIC DNA]</scope>
    <source>
        <strain evidence="2 4">CBP-3203</strain>
    </source>
</reference>
<evidence type="ECO:0000313" key="4">
    <source>
        <dbReference type="Proteomes" id="UP001341297"/>
    </source>
</evidence>
<name>A0A0T6BQ31_9BACI</name>
<dbReference type="EMBL" id="LECW02000018">
    <property type="protein sequence ID" value="KRT93745.1"/>
    <property type="molecule type" value="Genomic_DNA"/>
</dbReference>
<sequence>MYRLLYPLKWTFAALEWSFDRIVTVAEFLADMFGEAYDFFRIRIEIAEQRKRGVRVIYVKRVRRDRG</sequence>
<reference evidence="1" key="2">
    <citation type="submission" date="2015-10" db="EMBL/GenBank/DDBJ databases">
        <authorList>
            <person name="Gilbert D.G."/>
        </authorList>
    </citation>
    <scope>NUCLEOTIDE SEQUENCE</scope>
    <source>
        <strain evidence="1">GO-13</strain>
    </source>
</reference>
<dbReference type="RefSeq" id="WP_048356009.1">
    <property type="nucleotide sequence ID" value="NZ_JAHHXD010000002.1"/>
</dbReference>
<accession>A0A0T6BQ31</accession>
<proteinExistence type="predicted"/>
<dbReference type="Proteomes" id="UP001341297">
    <property type="component" value="Unassembled WGS sequence"/>
</dbReference>
<comment type="caution">
    <text evidence="1">The sequence shown here is derived from an EMBL/GenBank/DDBJ whole genome shotgun (WGS) entry which is preliminary data.</text>
</comment>
<dbReference type="Proteomes" id="UP000036168">
    <property type="component" value="Unassembled WGS sequence"/>
</dbReference>
<dbReference type="AlphaFoldDB" id="A0A0T6BQ31"/>
<evidence type="ECO:0000313" key="2">
    <source>
        <dbReference type="EMBL" id="MEC0488032.1"/>
    </source>
</evidence>
<protein>
    <submittedName>
        <fullName evidence="1">Uncharacterized protein</fullName>
    </submittedName>
</protein>
<reference evidence="1 3" key="1">
    <citation type="journal article" date="2015" name="Int. J. Syst. Evol. Microbiol.">
        <title>Bacillus glycinifermentans sp. nov., isolated from fermented soybean paste.</title>
        <authorList>
            <person name="Kim S.J."/>
            <person name="Dunlap C.A."/>
            <person name="Kwon S.W."/>
            <person name="Rooney A.P."/>
        </authorList>
    </citation>
    <scope>NUCLEOTIDE SEQUENCE [LARGE SCALE GENOMIC DNA]</scope>
    <source>
        <strain evidence="1 3">GO-13</strain>
    </source>
</reference>